<evidence type="ECO:0000256" key="1">
    <source>
        <dbReference type="ARBA" id="ARBA00004651"/>
    </source>
</evidence>
<accession>Q2SMS2</accession>
<dbReference type="Proteomes" id="UP000000238">
    <property type="component" value="Chromosome"/>
</dbReference>
<comment type="subcellular location">
    <subcellularLocation>
        <location evidence="1">Cell membrane</location>
        <topology evidence="1">Multi-pass membrane protein</topology>
    </subcellularLocation>
</comment>
<name>Q2SMS2_HAHCH</name>
<evidence type="ECO:0000259" key="8">
    <source>
        <dbReference type="Pfam" id="PF00999"/>
    </source>
</evidence>
<dbReference type="PANTHER" id="PTHR32507">
    <property type="entry name" value="NA(+)/H(+) ANTIPORTER 1"/>
    <property type="match status" value="1"/>
</dbReference>
<keyword evidence="7" id="KW-0472">Membrane</keyword>
<evidence type="ECO:0000256" key="3">
    <source>
        <dbReference type="ARBA" id="ARBA00022449"/>
    </source>
</evidence>
<dbReference type="InterPro" id="IPR006153">
    <property type="entry name" value="Cation/H_exchanger_TM"/>
</dbReference>
<keyword evidence="4" id="KW-0812">Transmembrane</keyword>
<proteinExistence type="predicted"/>
<evidence type="ECO:0000256" key="4">
    <source>
        <dbReference type="ARBA" id="ARBA00022692"/>
    </source>
</evidence>
<keyword evidence="6" id="KW-0406">Ion transport</keyword>
<gene>
    <name evidence="9" type="ordered locus">HCH_01176</name>
</gene>
<evidence type="ECO:0000256" key="7">
    <source>
        <dbReference type="ARBA" id="ARBA00023136"/>
    </source>
</evidence>
<dbReference type="GO" id="GO:0005886">
    <property type="term" value="C:plasma membrane"/>
    <property type="evidence" value="ECO:0007669"/>
    <property type="project" value="UniProtKB-SubCell"/>
</dbReference>
<keyword evidence="3" id="KW-0050">Antiport</keyword>
<dbReference type="RefSeq" id="WP_011395127.1">
    <property type="nucleotide sequence ID" value="NC_007645.1"/>
</dbReference>
<keyword evidence="2" id="KW-0813">Transport</keyword>
<dbReference type="Pfam" id="PF00999">
    <property type="entry name" value="Na_H_Exchanger"/>
    <property type="match status" value="1"/>
</dbReference>
<evidence type="ECO:0000313" key="10">
    <source>
        <dbReference type="Proteomes" id="UP000000238"/>
    </source>
</evidence>
<dbReference type="GO" id="GO:1902600">
    <property type="term" value="P:proton transmembrane transport"/>
    <property type="evidence" value="ECO:0007669"/>
    <property type="project" value="InterPro"/>
</dbReference>
<dbReference type="PANTHER" id="PTHR32507:SF8">
    <property type="entry name" value="CNH1P"/>
    <property type="match status" value="1"/>
</dbReference>
<evidence type="ECO:0000313" key="9">
    <source>
        <dbReference type="EMBL" id="ABC28052.1"/>
    </source>
</evidence>
<evidence type="ECO:0000256" key="6">
    <source>
        <dbReference type="ARBA" id="ARBA00023065"/>
    </source>
</evidence>
<dbReference type="eggNOG" id="COG0025">
    <property type="taxonomic scope" value="Bacteria"/>
</dbReference>
<dbReference type="KEGG" id="hch:HCH_01176"/>
<reference evidence="9 10" key="1">
    <citation type="journal article" date="2005" name="Nucleic Acids Res.">
        <title>Genomic blueprint of Hahella chejuensis, a marine microbe producing an algicidal agent.</title>
        <authorList>
            <person name="Jeong H."/>
            <person name="Yim J.H."/>
            <person name="Lee C."/>
            <person name="Choi S.-H."/>
            <person name="Park Y.K."/>
            <person name="Yoon S.H."/>
            <person name="Hur C.-G."/>
            <person name="Kang H.-Y."/>
            <person name="Kim D."/>
            <person name="Lee H.H."/>
            <person name="Park K.H."/>
            <person name="Park S.-H."/>
            <person name="Park H.-S."/>
            <person name="Lee H.K."/>
            <person name="Oh T.K."/>
            <person name="Kim J.F."/>
        </authorList>
    </citation>
    <scope>NUCLEOTIDE SEQUENCE [LARGE SCALE GENOMIC DNA]</scope>
    <source>
        <strain evidence="9 10">KCTC 2396</strain>
    </source>
</reference>
<keyword evidence="10" id="KW-1185">Reference proteome</keyword>
<evidence type="ECO:0000256" key="2">
    <source>
        <dbReference type="ARBA" id="ARBA00022448"/>
    </source>
</evidence>
<protein>
    <submittedName>
        <fullName evidence="9">NhaP-type Na+/H+ and K+/H+ antiporters with a unique C-terminal domain</fullName>
    </submittedName>
</protein>
<organism evidence="9 10">
    <name type="scientific">Hahella chejuensis (strain KCTC 2396)</name>
    <dbReference type="NCBI Taxonomy" id="349521"/>
    <lineage>
        <taxon>Bacteria</taxon>
        <taxon>Pseudomonadati</taxon>
        <taxon>Pseudomonadota</taxon>
        <taxon>Gammaproteobacteria</taxon>
        <taxon>Oceanospirillales</taxon>
        <taxon>Hahellaceae</taxon>
        <taxon>Hahella</taxon>
    </lineage>
</organism>
<keyword evidence="5" id="KW-1133">Transmembrane helix</keyword>
<dbReference type="GO" id="GO:0015297">
    <property type="term" value="F:antiporter activity"/>
    <property type="evidence" value="ECO:0007669"/>
    <property type="project" value="UniProtKB-KW"/>
</dbReference>
<feature type="domain" description="Cation/H+ exchanger transmembrane" evidence="8">
    <location>
        <begin position="17"/>
        <end position="390"/>
    </location>
</feature>
<evidence type="ECO:0000256" key="5">
    <source>
        <dbReference type="ARBA" id="ARBA00022989"/>
    </source>
</evidence>
<dbReference type="EMBL" id="CP000155">
    <property type="protein sequence ID" value="ABC28052.1"/>
    <property type="molecule type" value="Genomic_DNA"/>
</dbReference>
<dbReference type="OrthoDB" id="9810860at2"/>
<dbReference type="AlphaFoldDB" id="Q2SMS2"/>
<sequence length="424" mass="45966">MNFELTLLLFGAAVIAFALISRWSQQGPMTAPLFFTLAGLLLSDRGLGLLAADPEWSLAHWLAEVTLVWVLFTDASRINLRQLKEGHNIPLRLLGLGLPLCIGLGALIAYPMFPELGWAGAFTLAVILAPTDAALGQAVINNKRVPVRIRQAFNVESGLNDGMALPLLIIGLSWLIGENHSASHWLELAAMQLLLGPVFGVAVGLIAGRVLDTGVQRLWVSPTYQRLGLLAIAMASYGLAELCGGNGFIAAFCAGAAVGTRTHVFCAPLHRFAETEGQLLSLINFLLFGAIMIPHALPDLTWTHFFYALLSLTVIRIVPVIVSLTGTQLQFTSKLFLGWFGPRGLASLLYVLLVMQEDHAPGRDQLFSVAVLTILLSVLLHGVTAAPLAQRYSRYIQRNIADTGAEQKQTSTFPTRRPFGREDT</sequence>
<dbReference type="HOGENOM" id="CLU_008635_6_2_6"/>
<dbReference type="STRING" id="349521.HCH_01176"/>